<keyword evidence="1" id="KW-0812">Transmembrane</keyword>
<evidence type="ECO:0000256" key="1">
    <source>
        <dbReference type="SAM" id="Phobius"/>
    </source>
</evidence>
<keyword evidence="1" id="KW-0472">Membrane</keyword>
<dbReference type="EMBL" id="JAQOWY010000336">
    <property type="protein sequence ID" value="KAK1843866.1"/>
    <property type="molecule type" value="Genomic_DNA"/>
</dbReference>
<keyword evidence="1" id="KW-1133">Transmembrane helix</keyword>
<dbReference type="AlphaFoldDB" id="A0AAD9A999"/>
<name>A0AAD9A999_9PEZI</name>
<evidence type="ECO:0000313" key="2">
    <source>
        <dbReference type="EMBL" id="KAK1843866.1"/>
    </source>
</evidence>
<accession>A0AAD9A999</accession>
<protein>
    <submittedName>
        <fullName evidence="2">Uncharacterized protein</fullName>
    </submittedName>
</protein>
<proteinExistence type="predicted"/>
<reference evidence="2" key="1">
    <citation type="submission" date="2023-01" db="EMBL/GenBank/DDBJ databases">
        <title>Colletotrichum chrysophilum M932 genome sequence.</title>
        <authorList>
            <person name="Baroncelli R."/>
        </authorList>
    </citation>
    <scope>NUCLEOTIDE SEQUENCE</scope>
    <source>
        <strain evidence="2">M932</strain>
    </source>
</reference>
<evidence type="ECO:0000313" key="3">
    <source>
        <dbReference type="Proteomes" id="UP001243330"/>
    </source>
</evidence>
<comment type="caution">
    <text evidence="2">The sequence shown here is derived from an EMBL/GenBank/DDBJ whole genome shotgun (WGS) entry which is preliminary data.</text>
</comment>
<gene>
    <name evidence="2" type="ORF">CCHR01_13501</name>
</gene>
<feature type="transmembrane region" description="Helical" evidence="1">
    <location>
        <begin position="44"/>
        <end position="67"/>
    </location>
</feature>
<keyword evidence="3" id="KW-1185">Reference proteome</keyword>
<organism evidence="2 3">
    <name type="scientific">Colletotrichum chrysophilum</name>
    <dbReference type="NCBI Taxonomy" id="1836956"/>
    <lineage>
        <taxon>Eukaryota</taxon>
        <taxon>Fungi</taxon>
        <taxon>Dikarya</taxon>
        <taxon>Ascomycota</taxon>
        <taxon>Pezizomycotina</taxon>
        <taxon>Sordariomycetes</taxon>
        <taxon>Hypocreomycetidae</taxon>
        <taxon>Glomerellales</taxon>
        <taxon>Glomerellaceae</taxon>
        <taxon>Colletotrichum</taxon>
        <taxon>Colletotrichum gloeosporioides species complex</taxon>
    </lineage>
</organism>
<dbReference type="Proteomes" id="UP001243330">
    <property type="component" value="Unassembled WGS sequence"/>
</dbReference>
<sequence length="804" mass="91371">MDADSPTCPQDSNSTDCLLRNIVQLLDSGQKADDAKFDWDPLTFVFTLIIGVVALVFALIPIIQVIIAPGQGSRTTNHLAIGKKWSQKRERRWNWHEWTFEYTASTPIFRMETLERWINKDIAKITGDEDHKGQPLCDVNTTVRNNTEFADLEKFAMNRSEEVEKIDKNTEHNPDDVRSALVTIFRAMFPWKTSSSRSKEMPAATWIDFFQKVGLDKIEPRDDQGTRRVTADYLPSDLVAAPAYAQIGVIVTAASTTQGGATWTINKQSEYPVIFGHGFQFDFRQHPILGVLGAYWQYSKKNKVKEDPCLILGDLGANWLYNQTTRGKKASWQKTRQEDFQTVRSLSQLRVAILHARGTIETGKQSLFLTAPPARENDPPFTALNLLNGQHRVQTLKFMLAVSKEQMNASSIQESFILDYGELSQEQYMPVVGLFLASTPRHVPALFPTDSLSKKPPLTTLALNGHYWTEVTSEDVRGDDMSDWPLSLKPPGWGGVQWLKTGMAEIGLINGKSYDEHVERVRNDVDQQLKRGDSETPKVIVFKVVLHLCLKMLHNADTFRTWFVDYSPEARSYLRYIMLIQLELLDRWFLGQPRAHIESRAILVCNTTITLMLAANIASEKEDMIHSTSNTGKGNIWNHHSRTIRWLDDFLKSLGLTDGTLNEAHRSWNIQRSCDRKSLSISAADEPKRNASEGPGETLAPLASQWKPFDSELKRLVCTVYNKEWELFNTHQLLNRLAKVVELGLDQTYRKWRPAQVAGEDQSTKTIDDLVIYRCILVAMLFQTAPDNSELRQSGLWEQVVAII</sequence>